<sequence length="167" mass="18430">MSFKHGSMPWGQKKKPARRGELLVICGARGVMALRARRERKWDALSVPVRFSTCCRGRDRDATRPAVRGRRRDALGWDAAFDRARGPSSSSVPFSWAGRRPITGHQCASAGWADAELLLGQDRRTPYVEAGKGSGSGEGGVQVRTRHRQREQLWAVALAESLKGQCC</sequence>
<reference evidence="1" key="1">
    <citation type="submission" date="2015-04" db="UniProtKB">
        <authorList>
            <consortium name="EnsemblPlants"/>
        </authorList>
    </citation>
    <scope>IDENTIFICATION</scope>
    <source>
        <strain evidence="1">SL10</strain>
    </source>
</reference>
<dbReference type="Gramene" id="ONIVA02G36630.1">
    <property type="protein sequence ID" value="ONIVA02G36630.1"/>
    <property type="gene ID" value="ONIVA02G36630"/>
</dbReference>
<dbReference type="HOGENOM" id="CLU_135873_0_0_1"/>
<dbReference type="AlphaFoldDB" id="A0A0E0GDK3"/>
<name>A0A0E0GDK3_ORYNI</name>
<dbReference type="EnsemblPlants" id="ONIVA02G36630.1">
    <property type="protein sequence ID" value="ONIVA02G36630.1"/>
    <property type="gene ID" value="ONIVA02G36630"/>
</dbReference>
<evidence type="ECO:0000313" key="2">
    <source>
        <dbReference type="Proteomes" id="UP000006591"/>
    </source>
</evidence>
<protein>
    <submittedName>
        <fullName evidence="1">Uncharacterized protein</fullName>
    </submittedName>
</protein>
<organism evidence="1">
    <name type="scientific">Oryza nivara</name>
    <name type="common">Indian wild rice</name>
    <name type="synonym">Oryza sativa f. spontanea</name>
    <dbReference type="NCBI Taxonomy" id="4536"/>
    <lineage>
        <taxon>Eukaryota</taxon>
        <taxon>Viridiplantae</taxon>
        <taxon>Streptophyta</taxon>
        <taxon>Embryophyta</taxon>
        <taxon>Tracheophyta</taxon>
        <taxon>Spermatophyta</taxon>
        <taxon>Magnoliopsida</taxon>
        <taxon>Liliopsida</taxon>
        <taxon>Poales</taxon>
        <taxon>Poaceae</taxon>
        <taxon>BOP clade</taxon>
        <taxon>Oryzoideae</taxon>
        <taxon>Oryzeae</taxon>
        <taxon>Oryzinae</taxon>
        <taxon>Oryza</taxon>
    </lineage>
</organism>
<dbReference type="OMA" id="PITGHQC"/>
<evidence type="ECO:0000313" key="1">
    <source>
        <dbReference type="EnsemblPlants" id="ONIVA02G36630.1"/>
    </source>
</evidence>
<dbReference type="Proteomes" id="UP000006591">
    <property type="component" value="Chromosome 2"/>
</dbReference>
<reference evidence="1" key="2">
    <citation type="submission" date="2018-04" db="EMBL/GenBank/DDBJ databases">
        <title>OnivRS2 (Oryza nivara Reference Sequence Version 2).</title>
        <authorList>
            <person name="Zhang J."/>
            <person name="Kudrna D."/>
            <person name="Lee S."/>
            <person name="Talag J."/>
            <person name="Rajasekar S."/>
            <person name="Welchert J."/>
            <person name="Hsing Y.-I."/>
            <person name="Wing R.A."/>
        </authorList>
    </citation>
    <scope>NUCLEOTIDE SEQUENCE [LARGE SCALE GENOMIC DNA]</scope>
    <source>
        <strain evidence="1">SL10</strain>
    </source>
</reference>
<keyword evidence="2" id="KW-1185">Reference proteome</keyword>
<proteinExistence type="predicted"/>
<accession>A0A0E0GDK3</accession>